<keyword evidence="2" id="KW-1003">Cell membrane</keyword>
<name>A0A7T4R3Q0_9GAMM</name>
<organism evidence="10 11">
    <name type="scientific">Spongiibacter nanhainus</name>
    <dbReference type="NCBI Taxonomy" id="2794344"/>
    <lineage>
        <taxon>Bacteria</taxon>
        <taxon>Pseudomonadati</taxon>
        <taxon>Pseudomonadota</taxon>
        <taxon>Gammaproteobacteria</taxon>
        <taxon>Cellvibrionales</taxon>
        <taxon>Spongiibacteraceae</taxon>
        <taxon>Spongiibacter</taxon>
    </lineage>
</organism>
<dbReference type="AlphaFoldDB" id="A0A7T4R3Q0"/>
<accession>A0A7T4R3Q0</accession>
<dbReference type="EMBL" id="CP066167">
    <property type="protein sequence ID" value="QQD19929.1"/>
    <property type="molecule type" value="Genomic_DNA"/>
</dbReference>
<evidence type="ECO:0000256" key="6">
    <source>
        <dbReference type="ARBA" id="ARBA00022989"/>
    </source>
</evidence>
<sequence>MRLATRTPKLAKRREAGISLREVMLVLAVVAVLALIFAYILMQRLDGAVGKQVDSELNRLSAALHRYKLDNRRYPTSEQGLEALLAVPIVEPIPNKWQGPYVDRPSLTEDPWGRPYRYQSSHAPPRFEIVTLGADNTAGGKGVNADISLVYQSDTLLD</sequence>
<keyword evidence="7 8" id="KW-0472">Membrane</keyword>
<dbReference type="KEGG" id="snan:I6N98_08880"/>
<dbReference type="GO" id="GO:0015627">
    <property type="term" value="C:type II protein secretion system complex"/>
    <property type="evidence" value="ECO:0007669"/>
    <property type="project" value="InterPro"/>
</dbReference>
<dbReference type="GO" id="GO:0005886">
    <property type="term" value="C:plasma membrane"/>
    <property type="evidence" value="ECO:0007669"/>
    <property type="project" value="UniProtKB-SubCell"/>
</dbReference>
<evidence type="ECO:0000313" key="10">
    <source>
        <dbReference type="EMBL" id="QQD19929.1"/>
    </source>
</evidence>
<dbReference type="NCBIfam" id="TIGR01710">
    <property type="entry name" value="typeII_sec_gspG"/>
    <property type="match status" value="1"/>
</dbReference>
<protein>
    <submittedName>
        <fullName evidence="10">Type II secretion system major pseudopilin GspG</fullName>
    </submittedName>
</protein>
<dbReference type="InterPro" id="IPR045584">
    <property type="entry name" value="Pilin-like"/>
</dbReference>
<reference evidence="10 11" key="1">
    <citation type="submission" date="2020-12" db="EMBL/GenBank/DDBJ databases">
        <authorList>
            <person name="Shan Y."/>
        </authorList>
    </citation>
    <scope>NUCLEOTIDE SEQUENCE [LARGE SCALE GENOMIC DNA]</scope>
    <source>
        <strain evidence="11">csc3.9</strain>
    </source>
</reference>
<dbReference type="Pfam" id="PF08334">
    <property type="entry name" value="T2SSG"/>
    <property type="match status" value="1"/>
</dbReference>
<evidence type="ECO:0000256" key="4">
    <source>
        <dbReference type="ARBA" id="ARBA00022519"/>
    </source>
</evidence>
<evidence type="ECO:0000256" key="2">
    <source>
        <dbReference type="ARBA" id="ARBA00022475"/>
    </source>
</evidence>
<evidence type="ECO:0000256" key="5">
    <source>
        <dbReference type="ARBA" id="ARBA00022692"/>
    </source>
</evidence>
<dbReference type="Gene3D" id="3.30.700.10">
    <property type="entry name" value="Glycoprotein, Type 4 Pilin"/>
    <property type="match status" value="1"/>
</dbReference>
<feature type="transmembrane region" description="Helical" evidence="8">
    <location>
        <begin position="20"/>
        <end position="42"/>
    </location>
</feature>
<dbReference type="RefSeq" id="WP_198571413.1">
    <property type="nucleotide sequence ID" value="NZ_CP066167.1"/>
</dbReference>
<evidence type="ECO:0000259" key="9">
    <source>
        <dbReference type="Pfam" id="PF08334"/>
    </source>
</evidence>
<gene>
    <name evidence="10" type="primary">gspG</name>
    <name evidence="10" type="ORF">I6N98_08880</name>
</gene>
<keyword evidence="5 8" id="KW-0812">Transmembrane</keyword>
<keyword evidence="6 8" id="KW-1133">Transmembrane helix</keyword>
<dbReference type="Proteomes" id="UP000596063">
    <property type="component" value="Chromosome"/>
</dbReference>
<keyword evidence="4" id="KW-0997">Cell inner membrane</keyword>
<evidence type="ECO:0000256" key="3">
    <source>
        <dbReference type="ARBA" id="ARBA00022481"/>
    </source>
</evidence>
<feature type="domain" description="Type II secretion system protein GspG C-terminal" evidence="9">
    <location>
        <begin position="41"/>
        <end position="148"/>
    </location>
</feature>
<evidence type="ECO:0000256" key="1">
    <source>
        <dbReference type="ARBA" id="ARBA00004377"/>
    </source>
</evidence>
<dbReference type="InterPro" id="IPR010054">
    <property type="entry name" value="Type2_sec_GspG"/>
</dbReference>
<dbReference type="InterPro" id="IPR013545">
    <property type="entry name" value="T2SS_protein-GspG_C"/>
</dbReference>
<evidence type="ECO:0000256" key="7">
    <source>
        <dbReference type="ARBA" id="ARBA00023136"/>
    </source>
</evidence>
<evidence type="ECO:0000313" key="11">
    <source>
        <dbReference type="Proteomes" id="UP000596063"/>
    </source>
</evidence>
<dbReference type="GO" id="GO:0015628">
    <property type="term" value="P:protein secretion by the type II secretion system"/>
    <property type="evidence" value="ECO:0007669"/>
    <property type="project" value="InterPro"/>
</dbReference>
<keyword evidence="11" id="KW-1185">Reference proteome</keyword>
<evidence type="ECO:0000256" key="8">
    <source>
        <dbReference type="SAM" id="Phobius"/>
    </source>
</evidence>
<dbReference type="PRINTS" id="PR00813">
    <property type="entry name" value="BCTERIALGSPG"/>
</dbReference>
<proteinExistence type="predicted"/>
<dbReference type="SUPFAM" id="SSF54523">
    <property type="entry name" value="Pili subunits"/>
    <property type="match status" value="1"/>
</dbReference>
<dbReference type="InterPro" id="IPR000983">
    <property type="entry name" value="Bac_GSPG_pilin"/>
</dbReference>
<keyword evidence="3" id="KW-0488">Methylation</keyword>
<comment type="subcellular location">
    <subcellularLocation>
        <location evidence="1">Cell inner membrane</location>
        <topology evidence="1">Single-pass membrane protein</topology>
    </subcellularLocation>
</comment>